<gene>
    <name evidence="1" type="ORF">HU668_18000</name>
</gene>
<dbReference type="Proteomes" id="UP000566985">
    <property type="component" value="Unassembled WGS sequence"/>
</dbReference>
<dbReference type="AlphaFoldDB" id="A0A7Y6NH26"/>
<dbReference type="GeneID" id="57347026"/>
<sequence>MHVIDILIAMQHGETDERYLAVWMNDAVTGPLGGGRVSSCYSWLMRWEES</sequence>
<dbReference type="EMBL" id="JABWPM010000025">
    <property type="protein sequence ID" value="NUY98351.1"/>
    <property type="molecule type" value="Genomic_DNA"/>
</dbReference>
<evidence type="ECO:0000313" key="2">
    <source>
        <dbReference type="Proteomes" id="UP000566985"/>
    </source>
</evidence>
<protein>
    <submittedName>
        <fullName evidence="1">Uncharacterized protein</fullName>
    </submittedName>
</protein>
<dbReference type="RefSeq" id="WP_164092205.1">
    <property type="nucleotide sequence ID" value="NZ_JABWPE010000025.1"/>
</dbReference>
<evidence type="ECO:0000313" key="1">
    <source>
        <dbReference type="EMBL" id="NUY98351.1"/>
    </source>
</evidence>
<proteinExistence type="predicted"/>
<accession>A0A7Y6NH26</accession>
<name>A0A7Y6NH26_9GAMM</name>
<organism evidence="1 2">
    <name type="scientific">Pantoea brenneri</name>
    <dbReference type="NCBI Taxonomy" id="472694"/>
    <lineage>
        <taxon>Bacteria</taxon>
        <taxon>Pseudomonadati</taxon>
        <taxon>Pseudomonadota</taxon>
        <taxon>Gammaproteobacteria</taxon>
        <taxon>Enterobacterales</taxon>
        <taxon>Erwiniaceae</taxon>
        <taxon>Pantoea</taxon>
    </lineage>
</organism>
<reference evidence="1 2" key="1">
    <citation type="submission" date="2020-05" db="EMBL/GenBank/DDBJ databases">
        <title>Whole Genome Sequences of Enterobacteriales Associated with the International Space Station.</title>
        <authorList>
            <person name="Bharadwaj A."/>
            <person name="Daudu R."/>
            <person name="Singh N."/>
            <person name="Wood J."/>
            <person name="Debieu M."/>
            <person name="Mason C."/>
            <person name="Wang C."/>
            <person name="Venkateswaran K."/>
        </authorList>
    </citation>
    <scope>NUCLEOTIDE SEQUENCE [LARGE SCALE GENOMIC DNA]</scope>
    <source>
        <strain evidence="1 2">IF5SW-B1</strain>
    </source>
</reference>
<comment type="caution">
    <text evidence="1">The sequence shown here is derived from an EMBL/GenBank/DDBJ whole genome shotgun (WGS) entry which is preliminary data.</text>
</comment>